<comment type="caution">
    <text evidence="1">The sequence shown here is derived from an EMBL/GenBank/DDBJ whole genome shotgun (WGS) entry which is preliminary data.</text>
</comment>
<reference evidence="1" key="1">
    <citation type="journal article" date="2014" name="Int. J. Syst. Evol. Microbiol.">
        <title>Complete genome sequence of Corynebacterium casei LMG S-19264T (=DSM 44701T), isolated from a smear-ripened cheese.</title>
        <authorList>
            <consortium name="US DOE Joint Genome Institute (JGI-PGF)"/>
            <person name="Walter F."/>
            <person name="Albersmeier A."/>
            <person name="Kalinowski J."/>
            <person name="Ruckert C."/>
        </authorList>
    </citation>
    <scope>NUCLEOTIDE SEQUENCE</scope>
    <source>
        <strain evidence="1">KCTC 22164</strain>
    </source>
</reference>
<evidence type="ECO:0000313" key="2">
    <source>
        <dbReference type="Proteomes" id="UP000631300"/>
    </source>
</evidence>
<sequence length="83" mass="9574">MIFVLVILFAFVLPLVFVGIWTGHKKDMAKMNTELNNSEKQKIANEFEAVKARLEVLEAIVTDKKYQLNEEIDSLRQPAKRPN</sequence>
<dbReference type="EMBL" id="BMXP01000009">
    <property type="protein sequence ID" value="GGW92946.1"/>
    <property type="molecule type" value="Genomic_DNA"/>
</dbReference>
<gene>
    <name evidence="1" type="ORF">GCM10007391_29000</name>
</gene>
<keyword evidence="2" id="KW-1185">Reference proteome</keyword>
<reference evidence="1" key="2">
    <citation type="submission" date="2020-09" db="EMBL/GenBank/DDBJ databases">
        <authorList>
            <person name="Sun Q."/>
            <person name="Kim S."/>
        </authorList>
    </citation>
    <scope>NUCLEOTIDE SEQUENCE</scope>
    <source>
        <strain evidence="1">KCTC 22164</strain>
    </source>
</reference>
<dbReference type="Pfam" id="PF10874">
    <property type="entry name" value="DUF2746"/>
    <property type="match status" value="1"/>
</dbReference>
<organism evidence="1 2">
    <name type="scientific">Alteromonas halophila</name>
    <dbReference type="NCBI Taxonomy" id="516698"/>
    <lineage>
        <taxon>Bacteria</taxon>
        <taxon>Pseudomonadati</taxon>
        <taxon>Pseudomonadota</taxon>
        <taxon>Gammaproteobacteria</taxon>
        <taxon>Alteromonadales</taxon>
        <taxon>Alteromonadaceae</taxon>
        <taxon>Alteromonas/Salinimonas group</taxon>
        <taxon>Alteromonas</taxon>
    </lineage>
</organism>
<evidence type="ECO:0000313" key="1">
    <source>
        <dbReference type="EMBL" id="GGW92946.1"/>
    </source>
</evidence>
<dbReference type="Proteomes" id="UP000631300">
    <property type="component" value="Unassembled WGS sequence"/>
</dbReference>
<dbReference type="AlphaFoldDB" id="A0A918JQ95"/>
<dbReference type="InterPro" id="IPR022704">
    <property type="entry name" value="DUF2746"/>
</dbReference>
<accession>A0A918JQ95</accession>
<name>A0A918JQ95_9ALTE</name>
<proteinExistence type="predicted"/>
<evidence type="ECO:0008006" key="3">
    <source>
        <dbReference type="Google" id="ProtNLM"/>
    </source>
</evidence>
<protein>
    <recommendedName>
        <fullName evidence="3">Phage shock protein B</fullName>
    </recommendedName>
</protein>